<organism evidence="1 2">
    <name type="scientific">Streptomyces botrytidirepellens</name>
    <dbReference type="NCBI Taxonomy" id="2486417"/>
    <lineage>
        <taxon>Bacteria</taxon>
        <taxon>Bacillati</taxon>
        <taxon>Actinomycetota</taxon>
        <taxon>Actinomycetes</taxon>
        <taxon>Kitasatosporales</taxon>
        <taxon>Streptomycetaceae</taxon>
        <taxon>Streptomyces</taxon>
    </lineage>
</organism>
<proteinExistence type="predicted"/>
<dbReference type="Proteomes" id="UP000275401">
    <property type="component" value="Unassembled WGS sequence"/>
</dbReference>
<comment type="caution">
    <text evidence="1">The sequence shown here is derived from an EMBL/GenBank/DDBJ whole genome shotgun (WGS) entry which is preliminary data.</text>
</comment>
<sequence>MIGSARSRTSVTPSFDKDMVGHDTALRTVLQDLRTGRWMSMRALLTHVNYPVDWAMWSHRTQVLGEAAAGSSVVGAWLKEEPASPAGRVMHARVLVERALRAHHCRHPRTQEMWKQAAEACLLAAHYAPADPVPWVCRLRLALMDKDQQAAVHRQVPPETTLPPGPWGLLYEATARDLYNREAHHQMMSFLATRTGGSWGQANLFVQWVMERTPEGSALLVLPLYVRTALWRQRRSPGGHLDVAWVDERARREAMWGLLNWFQLSQPSSRSLLDLNHLAHALWAARLYAEAGTVFEAMGPYATTRPWEYHTDKRVRPPEYVATEWFVRARNQCRNASPSALRASVRC</sequence>
<keyword evidence="2" id="KW-1185">Reference proteome</keyword>
<gene>
    <name evidence="1" type="ORF">EEJ42_02280</name>
</gene>
<dbReference type="AlphaFoldDB" id="A0A3M8X4M6"/>
<name>A0A3M8X4M6_9ACTN</name>
<reference evidence="1 2" key="1">
    <citation type="submission" date="2018-11" db="EMBL/GenBank/DDBJ databases">
        <title>The Potential of Streptomyces as Biocontrol Agents against the Tomato grey mould, Botrytis cinerea (Gray mold) Frontiers in Microbiology.</title>
        <authorList>
            <person name="Li D."/>
        </authorList>
    </citation>
    <scope>NUCLEOTIDE SEQUENCE [LARGE SCALE GENOMIC DNA]</scope>
    <source>
        <strain evidence="1 2">NEAU-LD23</strain>
    </source>
</reference>
<dbReference type="EMBL" id="RIBZ01000032">
    <property type="protein sequence ID" value="RNG37368.1"/>
    <property type="molecule type" value="Genomic_DNA"/>
</dbReference>
<protein>
    <submittedName>
        <fullName evidence="1">Uncharacterized protein</fullName>
    </submittedName>
</protein>
<evidence type="ECO:0000313" key="2">
    <source>
        <dbReference type="Proteomes" id="UP000275401"/>
    </source>
</evidence>
<accession>A0A3M8X4M6</accession>
<evidence type="ECO:0000313" key="1">
    <source>
        <dbReference type="EMBL" id="RNG37368.1"/>
    </source>
</evidence>